<evidence type="ECO:0000259" key="11">
    <source>
        <dbReference type="Pfam" id="PF02866"/>
    </source>
</evidence>
<organism evidence="12 13">
    <name type="scientific">Acrasis kona</name>
    <dbReference type="NCBI Taxonomy" id="1008807"/>
    <lineage>
        <taxon>Eukaryota</taxon>
        <taxon>Discoba</taxon>
        <taxon>Heterolobosea</taxon>
        <taxon>Tetramitia</taxon>
        <taxon>Eutetramitia</taxon>
        <taxon>Acrasidae</taxon>
        <taxon>Acrasis</taxon>
    </lineage>
</organism>
<dbReference type="HAMAP" id="MF_01517">
    <property type="entry name" value="Malate_dehydrog_2"/>
    <property type="match status" value="1"/>
</dbReference>
<dbReference type="NCBIfam" id="NF003916">
    <property type="entry name" value="PRK05442.1"/>
    <property type="match status" value="1"/>
</dbReference>
<keyword evidence="3 8" id="KW-0560">Oxidoreductase</keyword>
<evidence type="ECO:0000256" key="8">
    <source>
        <dbReference type="RuleBase" id="RU003369"/>
    </source>
</evidence>
<dbReference type="Proteomes" id="UP001431209">
    <property type="component" value="Unassembled WGS sequence"/>
</dbReference>
<dbReference type="InterPro" id="IPR001557">
    <property type="entry name" value="L-lactate/malate_DH"/>
</dbReference>
<comment type="catalytic activity">
    <reaction evidence="9">
        <text>(S)-malate + NAD(+) = oxaloacetate + NADH + H(+)</text>
        <dbReference type="Rhea" id="RHEA:21432"/>
        <dbReference type="ChEBI" id="CHEBI:15378"/>
        <dbReference type="ChEBI" id="CHEBI:15589"/>
        <dbReference type="ChEBI" id="CHEBI:16452"/>
        <dbReference type="ChEBI" id="CHEBI:57540"/>
        <dbReference type="ChEBI" id="CHEBI:57945"/>
        <dbReference type="EC" id="1.1.1.37"/>
    </reaction>
</comment>
<dbReference type="SUPFAM" id="SSF56327">
    <property type="entry name" value="LDH C-terminal domain-like"/>
    <property type="match status" value="1"/>
</dbReference>
<dbReference type="Gene3D" id="3.90.110.10">
    <property type="entry name" value="Lactate dehydrogenase/glycoside hydrolase, family 4, C-terminal"/>
    <property type="match status" value="1"/>
</dbReference>
<dbReference type="EMBL" id="JAOPGA020001272">
    <property type="protein sequence ID" value="KAL0486836.1"/>
    <property type="molecule type" value="Genomic_DNA"/>
</dbReference>
<dbReference type="InterPro" id="IPR010945">
    <property type="entry name" value="Malate_DH_type2"/>
</dbReference>
<accession>A0AAW2ZAH5</accession>
<dbReference type="NCBIfam" id="TIGR01758">
    <property type="entry name" value="MDH_euk_cyt"/>
    <property type="match status" value="1"/>
</dbReference>
<feature type="binding site" evidence="6">
    <location>
        <position position="198"/>
    </location>
    <ligand>
        <name>substrate</name>
    </ligand>
</feature>
<keyword evidence="13" id="KW-1185">Reference proteome</keyword>
<dbReference type="GO" id="GO:0006108">
    <property type="term" value="P:malate metabolic process"/>
    <property type="evidence" value="ECO:0007669"/>
    <property type="project" value="InterPro"/>
</dbReference>
<evidence type="ECO:0000256" key="9">
    <source>
        <dbReference type="RuleBase" id="RU003405"/>
    </source>
</evidence>
<evidence type="ECO:0000256" key="6">
    <source>
        <dbReference type="PIRSR" id="PIRSR000102-2"/>
    </source>
</evidence>
<evidence type="ECO:0000256" key="5">
    <source>
        <dbReference type="PIRSR" id="PIRSR000102-1"/>
    </source>
</evidence>
<gene>
    <name evidence="12" type="ORF">AKO1_001173</name>
</gene>
<name>A0AAW2ZAH5_9EUKA</name>
<evidence type="ECO:0000313" key="12">
    <source>
        <dbReference type="EMBL" id="KAL0486836.1"/>
    </source>
</evidence>
<dbReference type="FunFam" id="3.90.110.10:FF:000002">
    <property type="entry name" value="Malate dehydrogenase"/>
    <property type="match status" value="1"/>
</dbReference>
<dbReference type="CDD" id="cd01336">
    <property type="entry name" value="MDH_cytoplasmic_cytosolic"/>
    <property type="match status" value="1"/>
</dbReference>
<reference evidence="12 13" key="1">
    <citation type="submission" date="2024-03" db="EMBL/GenBank/DDBJ databases">
        <title>The Acrasis kona genome and developmental transcriptomes reveal deep origins of eukaryotic multicellular pathways.</title>
        <authorList>
            <person name="Sheikh S."/>
            <person name="Fu C.-J."/>
            <person name="Brown M.W."/>
            <person name="Baldauf S.L."/>
        </authorList>
    </citation>
    <scope>NUCLEOTIDE SEQUENCE [LARGE SCALE GENOMIC DNA]</scope>
    <source>
        <strain evidence="12 13">ATCC MYA-3509</strain>
    </source>
</reference>
<dbReference type="PIRSF" id="PIRSF000102">
    <property type="entry name" value="Lac_mal_DH"/>
    <property type="match status" value="1"/>
</dbReference>
<dbReference type="InterPro" id="IPR011274">
    <property type="entry name" value="Malate_DH_NAD-dep_euk"/>
</dbReference>
<feature type="binding site" evidence="6">
    <location>
        <position position="128"/>
    </location>
    <ligand>
        <name>substrate</name>
    </ligand>
</feature>
<dbReference type="PANTHER" id="PTHR23382">
    <property type="entry name" value="MALATE DEHYDROGENASE"/>
    <property type="match status" value="1"/>
</dbReference>
<proteinExistence type="inferred from homology"/>
<feature type="binding site" evidence="7">
    <location>
        <begin position="165"/>
        <end position="167"/>
    </location>
    <ligand>
        <name>NAD(+)</name>
        <dbReference type="ChEBI" id="CHEBI:57540"/>
    </ligand>
</feature>
<evidence type="ECO:0000256" key="2">
    <source>
        <dbReference type="ARBA" id="ARBA00012995"/>
    </source>
</evidence>
<keyword evidence="9" id="KW-0816">Tricarboxylic acid cycle</keyword>
<dbReference type="Pfam" id="PF02866">
    <property type="entry name" value="Ldh_1_C"/>
    <property type="match status" value="1"/>
</dbReference>
<feature type="binding site" evidence="6">
    <location>
        <position position="167"/>
    </location>
    <ligand>
        <name>substrate</name>
    </ligand>
</feature>
<dbReference type="NCBIfam" id="TIGR01759">
    <property type="entry name" value="MalateDH-SF1"/>
    <property type="match status" value="1"/>
</dbReference>
<evidence type="ECO:0000256" key="4">
    <source>
        <dbReference type="ARBA" id="ARBA00023027"/>
    </source>
</evidence>
<sequence length="367" mass="40020">MTTTQKRIRVLHQQLYPESNSLNQIQHNQTLARMSNRKEAVRVVVTGAAGQISYSLLPLIANGAMFGPDQDVILHLLEVEFVLPALQGVVMELEDGSYPLLKDIVATSDANVAFKDADFAILVGAFPRKDGMERADLLSKNAGIFKVQGQALDKVAKKSVKVLVVGNPANTNCLLAQHFAPSIPKENFTALTRLDHNRAKGQVAKKLGVSVRDVHNVIIWGNHSSTQYPDTTVGHVVVNGEKKSIRDAVNDNKYLEGDFISTVQKRGAAIIAARKFSSAMSAANAIVDHIRDWVLGTPEGEYVSMAVPSDGSYDIPEGVIYSYPVTCKNGKYTIVQGLTVSEFSRGKMVATYEELADEKKAALEQLQ</sequence>
<dbReference type="GO" id="GO:0030060">
    <property type="term" value="F:L-malate dehydrogenase (NAD+) activity"/>
    <property type="evidence" value="ECO:0007669"/>
    <property type="project" value="UniProtKB-EC"/>
</dbReference>
<feature type="active site" description="Proton acceptor" evidence="5">
    <location>
        <position position="223"/>
    </location>
</feature>
<feature type="domain" description="Lactate/malate dehydrogenase N-terminal" evidence="10">
    <location>
        <begin position="41"/>
        <end position="188"/>
    </location>
</feature>
<protein>
    <recommendedName>
        <fullName evidence="2 9">Malate dehydrogenase</fullName>
        <ecNumber evidence="2 9">1.1.1.37</ecNumber>
    </recommendedName>
</protein>
<dbReference type="FunFam" id="3.40.50.720:FF:000010">
    <property type="entry name" value="Malate dehydrogenase"/>
    <property type="match status" value="1"/>
</dbReference>
<dbReference type="InterPro" id="IPR022383">
    <property type="entry name" value="Lactate/malate_DH_C"/>
</dbReference>
<keyword evidence="4 7" id="KW-0520">NAD</keyword>
<evidence type="ECO:0000313" key="13">
    <source>
        <dbReference type="Proteomes" id="UP001431209"/>
    </source>
</evidence>
<dbReference type="SUPFAM" id="SSF51735">
    <property type="entry name" value="NAD(P)-binding Rossmann-fold domains"/>
    <property type="match status" value="1"/>
</dbReference>
<dbReference type="InterPro" id="IPR001252">
    <property type="entry name" value="Malate_DH_AS"/>
</dbReference>
<evidence type="ECO:0000259" key="10">
    <source>
        <dbReference type="Pfam" id="PF00056"/>
    </source>
</evidence>
<feature type="domain" description="Lactate/malate dehydrogenase C-terminal" evidence="11">
    <location>
        <begin position="192"/>
        <end position="364"/>
    </location>
</feature>
<dbReference type="GO" id="GO:0006099">
    <property type="term" value="P:tricarboxylic acid cycle"/>
    <property type="evidence" value="ECO:0007669"/>
    <property type="project" value="UniProtKB-KW"/>
</dbReference>
<feature type="binding site" evidence="7">
    <location>
        <position position="141"/>
    </location>
    <ligand>
        <name>NAD(+)</name>
        <dbReference type="ChEBI" id="CHEBI:57540"/>
    </ligand>
</feature>
<dbReference type="EC" id="1.1.1.37" evidence="2 9"/>
<comment type="similarity">
    <text evidence="1">Belongs to the LDH/MDH superfamily. MDH type 2 family.</text>
</comment>
<comment type="caution">
    <text evidence="12">The sequence shown here is derived from an EMBL/GenBank/DDBJ whole genome shotgun (WGS) entry which is preliminary data.</text>
</comment>
<dbReference type="InterPro" id="IPR036291">
    <property type="entry name" value="NAD(P)-bd_dom_sf"/>
</dbReference>
<dbReference type="Gene3D" id="3.40.50.720">
    <property type="entry name" value="NAD(P)-binding Rossmann-like Domain"/>
    <property type="match status" value="1"/>
</dbReference>
<dbReference type="InterPro" id="IPR015955">
    <property type="entry name" value="Lactate_DH/Glyco_Ohase_4_C"/>
</dbReference>
<evidence type="ECO:0000256" key="1">
    <source>
        <dbReference type="ARBA" id="ARBA00009613"/>
    </source>
</evidence>
<feature type="binding site" evidence="6">
    <location>
        <position position="134"/>
    </location>
    <ligand>
        <name>substrate</name>
    </ligand>
</feature>
<evidence type="ECO:0000256" key="7">
    <source>
        <dbReference type="PIRSR" id="PIRSR000102-3"/>
    </source>
</evidence>
<evidence type="ECO:0000256" key="3">
    <source>
        <dbReference type="ARBA" id="ARBA00023002"/>
    </source>
</evidence>
<dbReference type="Pfam" id="PF00056">
    <property type="entry name" value="Ldh_1_N"/>
    <property type="match status" value="1"/>
</dbReference>
<dbReference type="InterPro" id="IPR001236">
    <property type="entry name" value="Lactate/malate_DH_N"/>
</dbReference>
<dbReference type="AlphaFoldDB" id="A0AAW2ZAH5"/>
<dbReference type="PROSITE" id="PS00068">
    <property type="entry name" value="MDH"/>
    <property type="match status" value="1"/>
</dbReference>